<dbReference type="EMBL" id="ANIY01004359">
    <property type="protein sequence ID" value="ETP29914.1"/>
    <property type="molecule type" value="Genomic_DNA"/>
</dbReference>
<dbReference type="PROSITE" id="PS50600">
    <property type="entry name" value="ULP_PROTEASE"/>
    <property type="match status" value="1"/>
</dbReference>
<evidence type="ECO:0000313" key="6">
    <source>
        <dbReference type="EMBL" id="ETP29914.1"/>
    </source>
</evidence>
<sequence>MCLFKPSRVPLGTQSVQSGTQEAQSGTQLAQSGEELYESRTELCESRTELCELSTELNEPELDLRGLRAELGQSGTRLVELSVGATVSASEITSREVPSQARPVNLSDNEDEFEIQSPPRAKGRPRQKPKVVKAKRNLNIAMVQEDLEMHEKQRNLNSVFELLSEDATCNASYETTVQFKLLNFERKPKPPIAYEIAKLPASKLLVKPDEITRIFPMDLIKKCATKVVAFQKKHKGVRELDIALEVVGVGVRINSALAWIDNVDLSRCDNSNFSVERDLDLPSKLKEIKVLTSQVDVLDIAGKGLITDEIMHKILAKIFGSKDGITVFDSSTLGTVVDGKVTSCGEIIRDALSGLTREKVLIPVNCNGSHWCGVMIDLEGGTVEVYDSSSSSYTMSVRVLAQTLVHLLPTSVQTPFRVWVFDSGLGVQTDSYNCGIYVLLAFEMFCGAEPLGYVDKKTLQCLRYRYLRMCL</sequence>
<evidence type="ECO:0000256" key="3">
    <source>
        <dbReference type="ARBA" id="ARBA00022801"/>
    </source>
</evidence>
<feature type="domain" description="Ubiquitin-like protease family profile" evidence="5">
    <location>
        <begin position="290"/>
        <end position="445"/>
    </location>
</feature>
<accession>W2Y6U2</accession>
<name>W2Y6U2_PHYNI</name>
<evidence type="ECO:0000256" key="2">
    <source>
        <dbReference type="ARBA" id="ARBA00022670"/>
    </source>
</evidence>
<feature type="region of interest" description="Disordered" evidence="4">
    <location>
        <begin position="89"/>
        <end position="130"/>
    </location>
</feature>
<organism evidence="6 7">
    <name type="scientific">Phytophthora nicotianae P10297</name>
    <dbReference type="NCBI Taxonomy" id="1317064"/>
    <lineage>
        <taxon>Eukaryota</taxon>
        <taxon>Sar</taxon>
        <taxon>Stramenopiles</taxon>
        <taxon>Oomycota</taxon>
        <taxon>Peronosporomycetes</taxon>
        <taxon>Peronosporales</taxon>
        <taxon>Peronosporaceae</taxon>
        <taxon>Phytophthora</taxon>
    </lineage>
</organism>
<dbReference type="Gene3D" id="3.40.395.10">
    <property type="entry name" value="Adenoviral Proteinase, Chain A"/>
    <property type="match status" value="1"/>
</dbReference>
<proteinExistence type="inferred from homology"/>
<protein>
    <recommendedName>
        <fullName evidence="5">Ubiquitin-like protease family profile domain-containing protein</fullName>
    </recommendedName>
</protein>
<dbReference type="GO" id="GO:0008234">
    <property type="term" value="F:cysteine-type peptidase activity"/>
    <property type="evidence" value="ECO:0007669"/>
    <property type="project" value="InterPro"/>
</dbReference>
<dbReference type="OrthoDB" id="128330at2759"/>
<dbReference type="AlphaFoldDB" id="W2Y6U2"/>
<evidence type="ECO:0000256" key="4">
    <source>
        <dbReference type="SAM" id="MobiDB-lite"/>
    </source>
</evidence>
<comment type="similarity">
    <text evidence="1">Belongs to the peptidase C48 family.</text>
</comment>
<reference evidence="6 7" key="1">
    <citation type="submission" date="2013-11" db="EMBL/GenBank/DDBJ databases">
        <title>The Genome Sequence of Phytophthora parasitica P10297.</title>
        <authorList>
            <consortium name="The Broad Institute Genomics Platform"/>
            <person name="Russ C."/>
            <person name="Tyler B."/>
            <person name="Panabieres F."/>
            <person name="Shan W."/>
            <person name="Tripathy S."/>
            <person name="Grunwald N."/>
            <person name="Machado M."/>
            <person name="Johnson C.S."/>
            <person name="Walker B."/>
            <person name="Young S.K."/>
            <person name="Zeng Q."/>
            <person name="Gargeya S."/>
            <person name="Fitzgerald M."/>
            <person name="Haas B."/>
            <person name="Abouelleil A."/>
            <person name="Allen A.W."/>
            <person name="Alvarado L."/>
            <person name="Arachchi H.M."/>
            <person name="Berlin A.M."/>
            <person name="Chapman S.B."/>
            <person name="Gainer-Dewar J."/>
            <person name="Goldberg J."/>
            <person name="Griggs A."/>
            <person name="Gujja S."/>
            <person name="Hansen M."/>
            <person name="Howarth C."/>
            <person name="Imamovic A."/>
            <person name="Ireland A."/>
            <person name="Larimer J."/>
            <person name="McCowan C."/>
            <person name="Murphy C."/>
            <person name="Pearson M."/>
            <person name="Poon T.W."/>
            <person name="Priest M."/>
            <person name="Roberts A."/>
            <person name="Saif S."/>
            <person name="Shea T."/>
            <person name="Sisk P."/>
            <person name="Sykes S."/>
            <person name="Wortman J."/>
            <person name="Nusbaum C."/>
            <person name="Birren B."/>
        </authorList>
    </citation>
    <scope>NUCLEOTIDE SEQUENCE [LARGE SCALE GENOMIC DNA]</scope>
    <source>
        <strain evidence="6 7">P10297</strain>
    </source>
</reference>
<evidence type="ECO:0000313" key="7">
    <source>
        <dbReference type="Proteomes" id="UP000018948"/>
    </source>
</evidence>
<evidence type="ECO:0000259" key="5">
    <source>
        <dbReference type="PROSITE" id="PS50600"/>
    </source>
</evidence>
<comment type="caution">
    <text evidence="6">The sequence shown here is derived from an EMBL/GenBank/DDBJ whole genome shotgun (WGS) entry which is preliminary data.</text>
</comment>
<keyword evidence="2" id="KW-0645">Protease</keyword>
<dbReference type="Proteomes" id="UP000018948">
    <property type="component" value="Unassembled WGS sequence"/>
</dbReference>
<evidence type="ECO:0000256" key="1">
    <source>
        <dbReference type="ARBA" id="ARBA00005234"/>
    </source>
</evidence>
<feature type="compositionally biased region" description="Basic residues" evidence="4">
    <location>
        <begin position="121"/>
        <end position="130"/>
    </location>
</feature>
<keyword evidence="3" id="KW-0378">Hydrolase</keyword>
<dbReference type="Pfam" id="PF02902">
    <property type="entry name" value="Peptidase_C48"/>
    <property type="match status" value="1"/>
</dbReference>
<dbReference type="SUPFAM" id="SSF54001">
    <property type="entry name" value="Cysteine proteinases"/>
    <property type="match status" value="1"/>
</dbReference>
<dbReference type="InterPro" id="IPR038765">
    <property type="entry name" value="Papain-like_cys_pep_sf"/>
</dbReference>
<gene>
    <name evidence="6" type="ORF">F442_20986</name>
</gene>
<dbReference type="GO" id="GO:0006508">
    <property type="term" value="P:proteolysis"/>
    <property type="evidence" value="ECO:0007669"/>
    <property type="project" value="UniProtKB-KW"/>
</dbReference>
<dbReference type="InterPro" id="IPR003653">
    <property type="entry name" value="Peptidase_C48_C"/>
</dbReference>
<feature type="compositionally biased region" description="Polar residues" evidence="4">
    <location>
        <begin position="12"/>
        <end position="31"/>
    </location>
</feature>
<feature type="region of interest" description="Disordered" evidence="4">
    <location>
        <begin position="5"/>
        <end position="41"/>
    </location>
</feature>